<organism evidence="1 2">
    <name type="scientific">Panicum hallii var. hallii</name>
    <dbReference type="NCBI Taxonomy" id="1504633"/>
    <lineage>
        <taxon>Eukaryota</taxon>
        <taxon>Viridiplantae</taxon>
        <taxon>Streptophyta</taxon>
        <taxon>Embryophyta</taxon>
        <taxon>Tracheophyta</taxon>
        <taxon>Spermatophyta</taxon>
        <taxon>Magnoliopsida</taxon>
        <taxon>Liliopsida</taxon>
        <taxon>Poales</taxon>
        <taxon>Poaceae</taxon>
        <taxon>PACMAD clade</taxon>
        <taxon>Panicoideae</taxon>
        <taxon>Panicodae</taxon>
        <taxon>Paniceae</taxon>
        <taxon>Panicinae</taxon>
        <taxon>Panicum</taxon>
        <taxon>Panicum sect. Panicum</taxon>
    </lineage>
</organism>
<sequence>MDLLLRLALAVYRHGSMLVPVQNSVISLFSRHQFLIWYTKSSQTYVFSSQNRILFQAKIMINE</sequence>
<evidence type="ECO:0000313" key="1">
    <source>
        <dbReference type="EMBL" id="PUZ58012.1"/>
    </source>
</evidence>
<accession>A0A2T7DR09</accession>
<gene>
    <name evidence="1" type="ORF">GQ55_5G476200</name>
</gene>
<evidence type="ECO:0000313" key="2">
    <source>
        <dbReference type="Proteomes" id="UP000244336"/>
    </source>
</evidence>
<protein>
    <submittedName>
        <fullName evidence="1">Uncharacterized protein</fullName>
    </submittedName>
</protein>
<keyword evidence="2" id="KW-1185">Reference proteome</keyword>
<name>A0A2T7DR09_9POAL</name>
<dbReference type="Proteomes" id="UP000244336">
    <property type="component" value="Chromosome 5"/>
</dbReference>
<proteinExistence type="predicted"/>
<dbReference type="EMBL" id="CM009753">
    <property type="protein sequence ID" value="PUZ58012.1"/>
    <property type="molecule type" value="Genomic_DNA"/>
</dbReference>
<dbReference type="AlphaFoldDB" id="A0A2T7DR09"/>
<reference evidence="1 2" key="1">
    <citation type="submission" date="2018-04" db="EMBL/GenBank/DDBJ databases">
        <title>WGS assembly of Panicum hallii var. hallii HAL2.</title>
        <authorList>
            <person name="Lovell J."/>
            <person name="Jenkins J."/>
            <person name="Lowry D."/>
            <person name="Mamidi S."/>
            <person name="Sreedasyam A."/>
            <person name="Weng X."/>
            <person name="Barry K."/>
            <person name="Bonette J."/>
            <person name="Campitelli B."/>
            <person name="Daum C."/>
            <person name="Gordon S."/>
            <person name="Gould B."/>
            <person name="Lipzen A."/>
            <person name="MacQueen A."/>
            <person name="Palacio-Mejia J."/>
            <person name="Plott C."/>
            <person name="Shakirov E."/>
            <person name="Shu S."/>
            <person name="Yoshinaga Y."/>
            <person name="Zane M."/>
            <person name="Rokhsar D."/>
            <person name="Grimwood J."/>
            <person name="Schmutz J."/>
            <person name="Juenger T."/>
        </authorList>
    </citation>
    <scope>NUCLEOTIDE SEQUENCE [LARGE SCALE GENOMIC DNA]</scope>
    <source>
        <strain evidence="2">cv. HAL2</strain>
    </source>
</reference>
<dbReference type="Gramene" id="PUZ58012">
    <property type="protein sequence ID" value="PUZ58012"/>
    <property type="gene ID" value="GQ55_5G476200"/>
</dbReference>